<dbReference type="InterPro" id="IPR001766">
    <property type="entry name" value="Fork_head_dom"/>
</dbReference>
<dbReference type="AlphaFoldDB" id="A0A0W4ZT91"/>
<evidence type="ECO:0000313" key="8">
    <source>
        <dbReference type="Proteomes" id="UP000054454"/>
    </source>
</evidence>
<comment type="subcellular location">
    <subcellularLocation>
        <location evidence="5">Nucleus</location>
    </subcellularLocation>
</comment>
<dbReference type="PANTHER" id="PTHR46078">
    <property type="entry name" value="FORKHEAD BOX PROTEIN J2 FAMILY MEMBER"/>
    <property type="match status" value="1"/>
</dbReference>
<name>A0A0W4ZT91_PNEC8</name>
<dbReference type="InterPro" id="IPR036390">
    <property type="entry name" value="WH_DNA-bd_sf"/>
</dbReference>
<dbReference type="CDD" id="cd20024">
    <property type="entry name" value="FH_FOXJ2-like"/>
    <property type="match status" value="1"/>
</dbReference>
<comment type="caution">
    <text evidence="7">The sequence shown here is derived from an EMBL/GenBank/DDBJ whole genome shotgun (WGS) entry which is preliminary data.</text>
</comment>
<keyword evidence="2 5" id="KW-0238">DNA-binding</keyword>
<dbReference type="SUPFAM" id="SSF46785">
    <property type="entry name" value="Winged helix' DNA-binding domain"/>
    <property type="match status" value="1"/>
</dbReference>
<keyword evidence="8" id="KW-1185">Reference proteome</keyword>
<dbReference type="GO" id="GO:0005634">
    <property type="term" value="C:nucleus"/>
    <property type="evidence" value="ECO:0007669"/>
    <property type="project" value="UniProtKB-SubCell"/>
</dbReference>
<dbReference type="VEuPathDB" id="FungiDB:T552_00225"/>
<dbReference type="InterPro" id="IPR036388">
    <property type="entry name" value="WH-like_DNA-bd_sf"/>
</dbReference>
<dbReference type="GeneID" id="28935045"/>
<dbReference type="SMART" id="SM00339">
    <property type="entry name" value="FH"/>
    <property type="match status" value="1"/>
</dbReference>
<keyword evidence="4 5" id="KW-0539">Nucleus</keyword>
<evidence type="ECO:0000256" key="4">
    <source>
        <dbReference type="ARBA" id="ARBA00023242"/>
    </source>
</evidence>
<keyword evidence="1" id="KW-0805">Transcription regulation</keyword>
<dbReference type="PRINTS" id="PR00053">
    <property type="entry name" value="FORKHEAD"/>
</dbReference>
<dbReference type="OrthoDB" id="5402974at2759"/>
<dbReference type="InterPro" id="IPR030456">
    <property type="entry name" value="TF_fork_head_CS_2"/>
</dbReference>
<dbReference type="GO" id="GO:0000978">
    <property type="term" value="F:RNA polymerase II cis-regulatory region sequence-specific DNA binding"/>
    <property type="evidence" value="ECO:0007669"/>
    <property type="project" value="TreeGrafter"/>
</dbReference>
<protein>
    <recommendedName>
        <fullName evidence="6">Fork-head domain-containing protein</fullName>
    </recommendedName>
</protein>
<dbReference type="RefSeq" id="XP_018227703.1">
    <property type="nucleotide sequence ID" value="XM_018368843.1"/>
</dbReference>
<dbReference type="PROSITE" id="PS50039">
    <property type="entry name" value="FORK_HEAD_3"/>
    <property type="match status" value="1"/>
</dbReference>
<accession>A0A0W4ZT91</accession>
<evidence type="ECO:0000256" key="3">
    <source>
        <dbReference type="ARBA" id="ARBA00023163"/>
    </source>
</evidence>
<evidence type="ECO:0000313" key="7">
    <source>
        <dbReference type="EMBL" id="KTW31587.1"/>
    </source>
</evidence>
<dbReference type="FunFam" id="1.10.10.10:FF:000135">
    <property type="entry name" value="forkhead box protein G1"/>
    <property type="match status" value="1"/>
</dbReference>
<evidence type="ECO:0000256" key="2">
    <source>
        <dbReference type="ARBA" id="ARBA00023125"/>
    </source>
</evidence>
<dbReference type="InterPro" id="IPR045912">
    <property type="entry name" value="FOXJ2/3-like"/>
</dbReference>
<dbReference type="EMBL" id="LFVZ01000001">
    <property type="protein sequence ID" value="KTW31587.1"/>
    <property type="molecule type" value="Genomic_DNA"/>
</dbReference>
<organism evidence="7 8">
    <name type="scientific">Pneumocystis carinii (strain B80)</name>
    <name type="common">Rat pneumocystis pneumonia agent</name>
    <name type="synonym">Pneumocystis carinii f. sp. carinii</name>
    <dbReference type="NCBI Taxonomy" id="1408658"/>
    <lineage>
        <taxon>Eukaryota</taxon>
        <taxon>Fungi</taxon>
        <taxon>Dikarya</taxon>
        <taxon>Ascomycota</taxon>
        <taxon>Taphrinomycotina</taxon>
        <taxon>Pneumocystomycetes</taxon>
        <taxon>Pneumocystaceae</taxon>
        <taxon>Pneumocystis</taxon>
    </lineage>
</organism>
<proteinExistence type="predicted"/>
<keyword evidence="3" id="KW-0804">Transcription</keyword>
<dbReference type="PROSITE" id="PS00658">
    <property type="entry name" value="FORK_HEAD_2"/>
    <property type="match status" value="1"/>
</dbReference>
<evidence type="ECO:0000256" key="5">
    <source>
        <dbReference type="PROSITE-ProRule" id="PRU00089"/>
    </source>
</evidence>
<evidence type="ECO:0000259" key="6">
    <source>
        <dbReference type="PROSITE" id="PS50039"/>
    </source>
</evidence>
<reference evidence="8" key="1">
    <citation type="journal article" date="2016" name="Nat. Commun.">
        <title>Genome analysis of three Pneumocystis species reveals adaptation mechanisms to life exclusively in mammalian hosts.</title>
        <authorList>
            <person name="Ma L."/>
            <person name="Chen Z."/>
            <person name="Huang D.W."/>
            <person name="Kutty G."/>
            <person name="Ishihara M."/>
            <person name="Wang H."/>
            <person name="Abouelleil A."/>
            <person name="Bishop L."/>
            <person name="Davey E."/>
            <person name="Deng R."/>
            <person name="Deng X."/>
            <person name="Fan L."/>
            <person name="Fantoni G."/>
            <person name="Fitzgerald M."/>
            <person name="Gogineni E."/>
            <person name="Goldberg J.M."/>
            <person name="Handley G."/>
            <person name="Hu X."/>
            <person name="Huber C."/>
            <person name="Jiao X."/>
            <person name="Jones K."/>
            <person name="Levin J.Z."/>
            <person name="Liu Y."/>
            <person name="Macdonald P."/>
            <person name="Melnikov A."/>
            <person name="Raley C."/>
            <person name="Sassi M."/>
            <person name="Sherman B.T."/>
            <person name="Song X."/>
            <person name="Sykes S."/>
            <person name="Tran B."/>
            <person name="Walsh L."/>
            <person name="Xia Y."/>
            <person name="Yang J."/>
            <person name="Young S."/>
            <person name="Zeng Q."/>
            <person name="Zheng X."/>
            <person name="Stephens R."/>
            <person name="Nusbaum C."/>
            <person name="Birren B.W."/>
            <person name="Azadi P."/>
            <person name="Lempicki R.A."/>
            <person name="Cuomo C.A."/>
            <person name="Kovacs J.A."/>
        </authorList>
    </citation>
    <scope>NUCLEOTIDE SEQUENCE [LARGE SCALE GENOMIC DNA]</scope>
    <source>
        <strain evidence="8">B80</strain>
    </source>
</reference>
<dbReference type="PANTHER" id="PTHR46078:SF2">
    <property type="entry name" value="FORK-HEAD DOMAIN-CONTAINING PROTEIN"/>
    <property type="match status" value="1"/>
</dbReference>
<dbReference type="Pfam" id="PF00250">
    <property type="entry name" value="Forkhead"/>
    <property type="match status" value="1"/>
</dbReference>
<gene>
    <name evidence="7" type="ORF">T552_00225</name>
</gene>
<feature type="DNA-binding region" description="Fork-head" evidence="5">
    <location>
        <begin position="70"/>
        <end position="166"/>
    </location>
</feature>
<dbReference type="Gene3D" id="1.10.10.10">
    <property type="entry name" value="Winged helix-like DNA-binding domain superfamily/Winged helix DNA-binding domain"/>
    <property type="match status" value="1"/>
</dbReference>
<dbReference type="Proteomes" id="UP000054454">
    <property type="component" value="Unassembled WGS sequence"/>
</dbReference>
<evidence type="ECO:0000256" key="1">
    <source>
        <dbReference type="ARBA" id="ARBA00023015"/>
    </source>
</evidence>
<feature type="domain" description="Fork-head" evidence="6">
    <location>
        <begin position="70"/>
        <end position="166"/>
    </location>
</feature>
<sequence length="325" mass="37384">MYDLDTLNNYFPLSSCSGERSEILSYQGQLRTAPKNMVIKKSLEDGNGGKAVLPSVDTLNSLQITTGIQGKPYSYAQLITYAIATSSSQKMTLSELYKWCIDNFPYFKETPNQGWKNSIRHNLSLNRNFIRIPRPINEPGKGSYWTLNRAVLKNGADASNRLKNYRHYNAFSKKNGFNQFIKLSTDNNLLYQHPTQLSYHPQENINMSQSSINNFNLQMASSPDMQKVLHSHLFEYYPTFYNHPVSASSSMRPYNMPLYNSVLQENTQYSLDSSYYHQSNKAQEGLLFDILQYQQFELHHANKTKLSPNKDSLVTQSIFLHQSSF</sequence>
<dbReference type="GO" id="GO:0000981">
    <property type="term" value="F:DNA-binding transcription factor activity, RNA polymerase II-specific"/>
    <property type="evidence" value="ECO:0007669"/>
    <property type="project" value="TreeGrafter"/>
</dbReference>